<evidence type="ECO:0000256" key="7">
    <source>
        <dbReference type="ARBA" id="ARBA00023065"/>
    </source>
</evidence>
<proteinExistence type="predicted"/>
<feature type="transmembrane region" description="Helical" evidence="10">
    <location>
        <begin position="286"/>
        <end position="308"/>
    </location>
</feature>
<evidence type="ECO:0000259" key="11">
    <source>
        <dbReference type="Pfam" id="PF00999"/>
    </source>
</evidence>
<protein>
    <recommendedName>
        <fullName evidence="11">Cation/H+ exchanger transmembrane domain-containing protein</fullName>
    </recommendedName>
</protein>
<dbReference type="GO" id="GO:0051453">
    <property type="term" value="P:regulation of intracellular pH"/>
    <property type="evidence" value="ECO:0007669"/>
    <property type="project" value="TreeGrafter"/>
</dbReference>
<organism evidence="12 13">
    <name type="scientific">Companilactobacillus bobalius DSM 19674</name>
    <dbReference type="NCBI Taxonomy" id="1423788"/>
    <lineage>
        <taxon>Bacteria</taxon>
        <taxon>Bacillati</taxon>
        <taxon>Bacillota</taxon>
        <taxon>Bacilli</taxon>
        <taxon>Lactobacillales</taxon>
        <taxon>Lactobacillaceae</taxon>
        <taxon>Companilactobacillus</taxon>
        <taxon>Companilactobacillus bobalius</taxon>
    </lineage>
</organism>
<evidence type="ECO:0000256" key="5">
    <source>
        <dbReference type="ARBA" id="ARBA00022989"/>
    </source>
</evidence>
<evidence type="ECO:0000313" key="13">
    <source>
        <dbReference type="Proteomes" id="UP000051515"/>
    </source>
</evidence>
<evidence type="ECO:0000256" key="1">
    <source>
        <dbReference type="ARBA" id="ARBA00004651"/>
    </source>
</evidence>
<keyword evidence="5 10" id="KW-1133">Transmembrane helix</keyword>
<keyword evidence="3" id="KW-1003">Cell membrane</keyword>
<dbReference type="PANTHER" id="PTHR10110">
    <property type="entry name" value="SODIUM/HYDROGEN EXCHANGER"/>
    <property type="match status" value="1"/>
</dbReference>
<feature type="transmembrane region" description="Helical" evidence="10">
    <location>
        <begin position="12"/>
        <end position="33"/>
    </location>
</feature>
<keyword evidence="4 10" id="KW-0812">Transmembrane</keyword>
<keyword evidence="2" id="KW-0813">Transport</keyword>
<keyword evidence="6" id="KW-0915">Sodium</keyword>
<name>A0A0R1KSQ8_9LACO</name>
<dbReference type="GO" id="GO:0005886">
    <property type="term" value="C:plasma membrane"/>
    <property type="evidence" value="ECO:0007669"/>
    <property type="project" value="UniProtKB-SubCell"/>
</dbReference>
<dbReference type="EMBL" id="AZDY01000038">
    <property type="protein sequence ID" value="KRK82231.1"/>
    <property type="molecule type" value="Genomic_DNA"/>
</dbReference>
<reference evidence="12 13" key="1">
    <citation type="journal article" date="2015" name="Genome Announc.">
        <title>Expanding the biotechnology potential of lactobacilli through comparative genomics of 213 strains and associated genera.</title>
        <authorList>
            <person name="Sun Z."/>
            <person name="Harris H.M."/>
            <person name="McCann A."/>
            <person name="Guo C."/>
            <person name="Argimon S."/>
            <person name="Zhang W."/>
            <person name="Yang X."/>
            <person name="Jeffery I.B."/>
            <person name="Cooney J.C."/>
            <person name="Kagawa T.F."/>
            <person name="Liu W."/>
            <person name="Song Y."/>
            <person name="Salvetti E."/>
            <person name="Wrobel A."/>
            <person name="Rasinkangas P."/>
            <person name="Parkhill J."/>
            <person name="Rea M.C."/>
            <person name="O'Sullivan O."/>
            <person name="Ritari J."/>
            <person name="Douillard F.P."/>
            <person name="Paul Ross R."/>
            <person name="Yang R."/>
            <person name="Briner A.E."/>
            <person name="Felis G.E."/>
            <person name="de Vos W.M."/>
            <person name="Barrangou R."/>
            <person name="Klaenhammer T.R."/>
            <person name="Caufield P.W."/>
            <person name="Cui Y."/>
            <person name="Zhang H."/>
            <person name="O'Toole P.W."/>
        </authorList>
    </citation>
    <scope>NUCLEOTIDE SEQUENCE [LARGE SCALE GENOMIC DNA]</scope>
    <source>
        <strain evidence="12 13">DSM 19674</strain>
    </source>
</reference>
<dbReference type="GO" id="GO:0098719">
    <property type="term" value="P:sodium ion import across plasma membrane"/>
    <property type="evidence" value="ECO:0007669"/>
    <property type="project" value="TreeGrafter"/>
</dbReference>
<dbReference type="GO" id="GO:0015386">
    <property type="term" value="F:potassium:proton antiporter activity"/>
    <property type="evidence" value="ECO:0007669"/>
    <property type="project" value="TreeGrafter"/>
</dbReference>
<feature type="transmembrane region" description="Helical" evidence="10">
    <location>
        <begin position="381"/>
        <end position="404"/>
    </location>
</feature>
<evidence type="ECO:0000256" key="9">
    <source>
        <dbReference type="ARBA" id="ARBA00023201"/>
    </source>
</evidence>
<dbReference type="PATRIC" id="fig|1423788.3.peg.2305"/>
<keyword evidence="8 10" id="KW-0472">Membrane</keyword>
<feature type="domain" description="Cation/H+ exchanger transmembrane" evidence="11">
    <location>
        <begin position="23"/>
        <end position="409"/>
    </location>
</feature>
<evidence type="ECO:0000256" key="8">
    <source>
        <dbReference type="ARBA" id="ARBA00023136"/>
    </source>
</evidence>
<feature type="transmembrane region" description="Helical" evidence="10">
    <location>
        <begin position="249"/>
        <end position="266"/>
    </location>
</feature>
<feature type="transmembrane region" description="Helical" evidence="10">
    <location>
        <begin position="95"/>
        <end position="118"/>
    </location>
</feature>
<accession>A0A0R1KSQ8</accession>
<dbReference type="InterPro" id="IPR018422">
    <property type="entry name" value="Cation/H_exchanger_CPA1"/>
</dbReference>
<dbReference type="STRING" id="1423788.FC78_GL002235"/>
<evidence type="ECO:0000256" key="2">
    <source>
        <dbReference type="ARBA" id="ARBA00022448"/>
    </source>
</evidence>
<dbReference type="PANTHER" id="PTHR10110:SF86">
    <property type="entry name" value="SODIUM_HYDROGEN EXCHANGER 7"/>
    <property type="match status" value="1"/>
</dbReference>
<feature type="transmembrane region" description="Helical" evidence="10">
    <location>
        <begin position="320"/>
        <end position="338"/>
    </location>
</feature>
<dbReference type="AlphaFoldDB" id="A0A0R1KSQ8"/>
<keyword evidence="7" id="KW-0406">Ion transport</keyword>
<sequence length="539" mass="60274">MLLKKGDEGMALYESTFAILVAVAFANIISKLVPKVSSTYINLIMGIIFGIIPLTNHMILGFDNEIFMLLIIAPLLFFEGQRTMNFIVWQKYRNIISTAVVLAVIIAAVGMISVNLIMKIGLPLALILAAISTPTDATALESVSAGVTLPKKVNSMLKMESLFNDATGIVLLQAGMIWFHTGTFSFAANTKAFLISGIGGMFFGVIFAFVTMLFRQWLVRTKMNVISSQTLIFILTPFIIYLLSERIGVSGIIAVVSAGLVFNSEIRRSRFTSPRQVHLGVQLINFLNEVLNSFVFVVLGITLERIVVQQKTNLRTSWDWLWIAIIIYVSSLLVRFLYGKYISKLSYYDAVVFSLGGVHGSVTLAMAFSVIGLSIKDNSATFNLIILVESAIIIMSMLVPTFIFKFILKGDKKEDATTKVRRVWQEMVGRGIASIDDFDELNTEVKNSVIYDLKDQLRDNTVKDYLKQWNSVNGSVGIFEKNLHQQEHQVLLHAFNVEQKYLCDVSEQKLLNQDDVDDIFSELLLAESLILDPRNQPEI</sequence>
<evidence type="ECO:0000313" key="12">
    <source>
        <dbReference type="EMBL" id="KRK82231.1"/>
    </source>
</evidence>
<feature type="transmembrane region" description="Helical" evidence="10">
    <location>
        <begin position="40"/>
        <end position="60"/>
    </location>
</feature>
<keyword evidence="13" id="KW-1185">Reference proteome</keyword>
<dbReference type="Proteomes" id="UP000051515">
    <property type="component" value="Unassembled WGS sequence"/>
</dbReference>
<gene>
    <name evidence="12" type="ORF">FC78_GL002235</name>
</gene>
<comment type="caution">
    <text evidence="12">The sequence shown here is derived from an EMBL/GenBank/DDBJ whole genome shotgun (WGS) entry which is preliminary data.</text>
</comment>
<feature type="transmembrane region" description="Helical" evidence="10">
    <location>
        <begin position="66"/>
        <end position="88"/>
    </location>
</feature>
<evidence type="ECO:0000256" key="6">
    <source>
        <dbReference type="ARBA" id="ARBA00023053"/>
    </source>
</evidence>
<feature type="transmembrane region" description="Helical" evidence="10">
    <location>
        <begin position="350"/>
        <end position="375"/>
    </location>
</feature>
<feature type="transmembrane region" description="Helical" evidence="10">
    <location>
        <begin position="192"/>
        <end position="214"/>
    </location>
</feature>
<evidence type="ECO:0000256" key="3">
    <source>
        <dbReference type="ARBA" id="ARBA00022475"/>
    </source>
</evidence>
<dbReference type="Gene3D" id="6.10.140.1330">
    <property type="match status" value="1"/>
</dbReference>
<keyword evidence="9" id="KW-0739">Sodium transport</keyword>
<comment type="subcellular location">
    <subcellularLocation>
        <location evidence="1">Cell membrane</location>
        <topology evidence="1">Multi-pass membrane protein</topology>
    </subcellularLocation>
</comment>
<dbReference type="GO" id="GO:0015385">
    <property type="term" value="F:sodium:proton antiporter activity"/>
    <property type="evidence" value="ECO:0007669"/>
    <property type="project" value="InterPro"/>
</dbReference>
<dbReference type="InterPro" id="IPR006153">
    <property type="entry name" value="Cation/H_exchanger_TM"/>
</dbReference>
<evidence type="ECO:0000256" key="10">
    <source>
        <dbReference type="SAM" id="Phobius"/>
    </source>
</evidence>
<feature type="transmembrane region" description="Helical" evidence="10">
    <location>
        <begin position="226"/>
        <end position="243"/>
    </location>
</feature>
<evidence type="ECO:0000256" key="4">
    <source>
        <dbReference type="ARBA" id="ARBA00022692"/>
    </source>
</evidence>
<dbReference type="Pfam" id="PF00999">
    <property type="entry name" value="Na_H_Exchanger"/>
    <property type="match status" value="1"/>
</dbReference>
<feature type="transmembrane region" description="Helical" evidence="10">
    <location>
        <begin position="161"/>
        <end position="180"/>
    </location>
</feature>